<accession>A0ABV8B188</accession>
<dbReference type="RefSeq" id="WP_377912904.1">
    <property type="nucleotide sequence ID" value="NZ_JBHRZT010000020.1"/>
</dbReference>
<dbReference type="PIRSF" id="PIRSF029895">
    <property type="entry name" value="SpoIV"/>
    <property type="match status" value="1"/>
</dbReference>
<dbReference type="NCBIfam" id="TIGR02876">
    <property type="entry name" value="spore_yqfD"/>
    <property type="match status" value="1"/>
</dbReference>
<name>A0ABV8B188_9BACI</name>
<keyword evidence="1" id="KW-0812">Transmembrane</keyword>
<protein>
    <submittedName>
        <fullName evidence="2">Sporulation protein YqfD</fullName>
    </submittedName>
</protein>
<organism evidence="2 3">
    <name type="scientific">Bacillus songklensis</name>
    <dbReference type="NCBI Taxonomy" id="1069116"/>
    <lineage>
        <taxon>Bacteria</taxon>
        <taxon>Bacillati</taxon>
        <taxon>Bacillota</taxon>
        <taxon>Bacilli</taxon>
        <taxon>Bacillales</taxon>
        <taxon>Bacillaceae</taxon>
        <taxon>Bacillus</taxon>
    </lineage>
</organism>
<evidence type="ECO:0000256" key="1">
    <source>
        <dbReference type="SAM" id="Phobius"/>
    </source>
</evidence>
<dbReference type="Pfam" id="PF06898">
    <property type="entry name" value="YqfD"/>
    <property type="match status" value="1"/>
</dbReference>
<feature type="transmembrane region" description="Helical" evidence="1">
    <location>
        <begin position="90"/>
        <end position="110"/>
    </location>
</feature>
<comment type="caution">
    <text evidence="2">The sequence shown here is derived from an EMBL/GenBank/DDBJ whole genome shotgun (WGS) entry which is preliminary data.</text>
</comment>
<keyword evidence="1" id="KW-0472">Membrane</keyword>
<dbReference type="InterPro" id="IPR010690">
    <property type="entry name" value="YqfD"/>
</dbReference>
<keyword evidence="1" id="KW-1133">Transmembrane helix</keyword>
<dbReference type="Proteomes" id="UP001595752">
    <property type="component" value="Unassembled WGS sequence"/>
</dbReference>
<proteinExistence type="predicted"/>
<evidence type="ECO:0000313" key="3">
    <source>
        <dbReference type="Proteomes" id="UP001595752"/>
    </source>
</evidence>
<sequence>MKNQWTNFITGTVTITIKGKGIERFLNNCFRQRLLLTNIQRIDEQCVKATILLHDIPTIRYLVRQSECKIYFSRKNGLPFLVKRMWKNSGFVIGIGVFLVLIMMLSNMIWDIKIAGAKPHTEYQILKELDKMGVKRGKLQFFMDDPDTIQRKLTNNIDSITWIGVELRGTTFHFQVVEKTQPKQPKTVSPSDIVAKKKAVITKLFIEKGQPLVKVNDFVQPGQLLVSGTIGKEDYQRTVGAKGEIYGETWYKSVVEIPLKTNFRVLTGKDFTKYAFYLGNIRVPIWGFFQNETYKKAKVEELKKPVYFLKWRLPFAYETITTREEEEVTREYNVQQAIEKGKEIGRKELISKLDADAKIKGEKVLHQTNDNGKVKLTIYYQVIENIATTQPIIQGD</sequence>
<dbReference type="EMBL" id="JBHRZT010000020">
    <property type="protein sequence ID" value="MFC3882966.1"/>
    <property type="molecule type" value="Genomic_DNA"/>
</dbReference>
<reference evidence="3" key="1">
    <citation type="journal article" date="2019" name="Int. J. Syst. Evol. Microbiol.">
        <title>The Global Catalogue of Microorganisms (GCM) 10K type strain sequencing project: providing services to taxonomists for standard genome sequencing and annotation.</title>
        <authorList>
            <consortium name="The Broad Institute Genomics Platform"/>
            <consortium name="The Broad Institute Genome Sequencing Center for Infectious Disease"/>
            <person name="Wu L."/>
            <person name="Ma J."/>
        </authorList>
    </citation>
    <scope>NUCLEOTIDE SEQUENCE [LARGE SCALE GENOMIC DNA]</scope>
    <source>
        <strain evidence="3">CCUG 61889</strain>
    </source>
</reference>
<keyword evidence="3" id="KW-1185">Reference proteome</keyword>
<evidence type="ECO:0000313" key="2">
    <source>
        <dbReference type="EMBL" id="MFC3882966.1"/>
    </source>
</evidence>
<gene>
    <name evidence="2" type="primary">yqfD</name>
    <name evidence="2" type="ORF">ACFOU2_05375</name>
</gene>